<name>A0A160VA75_9ZZZZ</name>
<accession>A0A160VA75</accession>
<dbReference type="EMBL" id="FAXA01000344">
    <property type="protein sequence ID" value="CUV03002.1"/>
    <property type="molecule type" value="Genomic_DNA"/>
</dbReference>
<gene>
    <name evidence="2" type="ORF">MGWOODY_Clf2769</name>
</gene>
<evidence type="ECO:0000256" key="1">
    <source>
        <dbReference type="SAM" id="Phobius"/>
    </source>
</evidence>
<keyword evidence="1" id="KW-0812">Transmembrane</keyword>
<dbReference type="Pfam" id="PF02325">
    <property type="entry name" value="CCB3_YggT"/>
    <property type="match status" value="1"/>
</dbReference>
<feature type="transmembrane region" description="Helical" evidence="1">
    <location>
        <begin position="59"/>
        <end position="79"/>
    </location>
</feature>
<organism evidence="2">
    <name type="scientific">hydrothermal vent metagenome</name>
    <dbReference type="NCBI Taxonomy" id="652676"/>
    <lineage>
        <taxon>unclassified sequences</taxon>
        <taxon>metagenomes</taxon>
        <taxon>ecological metagenomes</taxon>
    </lineage>
</organism>
<keyword evidence="1" id="KW-0472">Membrane</keyword>
<evidence type="ECO:0000313" key="2">
    <source>
        <dbReference type="EMBL" id="CUV03002.1"/>
    </source>
</evidence>
<dbReference type="AlphaFoldDB" id="A0A160VA75"/>
<dbReference type="InterPro" id="IPR003425">
    <property type="entry name" value="CCB3/YggT"/>
</dbReference>
<reference evidence="2" key="1">
    <citation type="submission" date="2015-10" db="EMBL/GenBank/DDBJ databases">
        <authorList>
            <person name="Gilbert D.G."/>
        </authorList>
    </citation>
    <scope>NUCLEOTIDE SEQUENCE</scope>
</reference>
<dbReference type="GO" id="GO:0016020">
    <property type="term" value="C:membrane"/>
    <property type="evidence" value="ECO:0007669"/>
    <property type="project" value="InterPro"/>
</dbReference>
<protein>
    <submittedName>
        <fullName evidence="2">Integral membrane protein YggT, involved in response to extracytoplasmic stress (Osmotic shock)</fullName>
    </submittedName>
</protein>
<feature type="transmembrane region" description="Helical" evidence="1">
    <location>
        <begin position="7"/>
        <end position="26"/>
    </location>
</feature>
<keyword evidence="1" id="KW-1133">Transmembrane helix</keyword>
<proteinExistence type="predicted"/>
<sequence>MASLINTILTLFTIAIFARVILSFIIPLSGARPHPIVVSINTMVNQVTEPILGPIRRNLPSFGGFDFSPMAVLIVIWLLREVVVSRI</sequence>